<gene>
    <name evidence="9" type="ORF">Clopa_3667</name>
</gene>
<comment type="subcellular location">
    <subcellularLocation>
        <location evidence="1">Membrane</location>
        <topology evidence="1">Lipid-anchor</topology>
    </subcellularLocation>
</comment>
<dbReference type="Gene3D" id="3.40.190.10">
    <property type="entry name" value="Periplasmic binding protein-like II"/>
    <property type="match status" value="2"/>
</dbReference>
<organism evidence="9 10">
    <name type="scientific">Clostridium pasteurianum BC1</name>
    <dbReference type="NCBI Taxonomy" id="86416"/>
    <lineage>
        <taxon>Bacteria</taxon>
        <taxon>Bacillati</taxon>
        <taxon>Bacillota</taxon>
        <taxon>Clostridia</taxon>
        <taxon>Eubacteriales</taxon>
        <taxon>Clostridiaceae</taxon>
        <taxon>Clostridium</taxon>
    </lineage>
</organism>
<dbReference type="SUPFAM" id="SSF53850">
    <property type="entry name" value="Periplasmic binding protein-like II"/>
    <property type="match status" value="1"/>
</dbReference>
<dbReference type="KEGG" id="cpas:Clopa_3667"/>
<dbReference type="PANTHER" id="PTHR30429">
    <property type="entry name" value="D-METHIONINE-BINDING LIPOPROTEIN METQ"/>
    <property type="match status" value="1"/>
</dbReference>
<protein>
    <recommendedName>
        <fullName evidence="6">Lipoprotein</fullName>
    </recommendedName>
</protein>
<dbReference type="PATRIC" id="fig|86416.3.peg.3665"/>
<keyword evidence="4" id="KW-0564">Palmitate</keyword>
<evidence type="ECO:0000256" key="5">
    <source>
        <dbReference type="ARBA" id="ARBA00023288"/>
    </source>
</evidence>
<evidence type="ECO:0000313" key="9">
    <source>
        <dbReference type="EMBL" id="AGK98448.1"/>
    </source>
</evidence>
<name>R4K7A0_CLOPA</name>
<comment type="similarity">
    <text evidence="6">Belongs to the nlpA lipoprotein family.</text>
</comment>
<dbReference type="PANTHER" id="PTHR30429:SF0">
    <property type="entry name" value="METHIONINE-BINDING LIPOPROTEIN METQ"/>
    <property type="match status" value="1"/>
</dbReference>
<evidence type="ECO:0000256" key="8">
    <source>
        <dbReference type="SAM" id="SignalP"/>
    </source>
</evidence>
<dbReference type="AlphaFoldDB" id="R4K7A0"/>
<dbReference type="EMBL" id="CP003261">
    <property type="protein sequence ID" value="AGK98448.1"/>
    <property type="molecule type" value="Genomic_DNA"/>
</dbReference>
<evidence type="ECO:0000256" key="3">
    <source>
        <dbReference type="ARBA" id="ARBA00023136"/>
    </source>
</evidence>
<accession>R4K7A0</accession>
<dbReference type="RefSeq" id="WP_015616731.1">
    <property type="nucleotide sequence ID" value="NC_021182.1"/>
</dbReference>
<dbReference type="HOGENOM" id="CLU_067080_0_1_9"/>
<evidence type="ECO:0000256" key="6">
    <source>
        <dbReference type="PIRNR" id="PIRNR002854"/>
    </source>
</evidence>
<dbReference type="PIRSF" id="PIRSF002854">
    <property type="entry name" value="MetQ"/>
    <property type="match status" value="1"/>
</dbReference>
<dbReference type="PROSITE" id="PS51257">
    <property type="entry name" value="PROKAR_LIPOPROTEIN"/>
    <property type="match status" value="1"/>
</dbReference>
<sequence length="287" mass="31120">MNKLKKLLLVGLTAVLTVGTVACGSANNNSGSSTKETKNITIGVCPGPYGDMVKKAITPALEKKGYKVSIKEFSDYVQPNKALANKEIDANLFQHTAYLQKFSKDNNLDLSAVISVPTAGMGIFSNKIKSIDSLPNGAKVAIPNDPSNLARALTLLKNQGLINIKDNIDQTKATQNDVTENKKNLKFVPIEAAQEPRSLDSVDIALITGNYAIAAGMDFSKALVVEKLAENYKNVIAVRTEDLNKDLGKDLKSAVESAEFKNAIEDKNGEFKSFDKPEWYVSKYGTK</sequence>
<keyword evidence="2 8" id="KW-0732">Signal</keyword>
<dbReference type="Proteomes" id="UP000013523">
    <property type="component" value="Chromosome"/>
</dbReference>
<feature type="signal peptide" evidence="8">
    <location>
        <begin position="1"/>
        <end position="22"/>
    </location>
</feature>
<dbReference type="OrthoDB" id="9812878at2"/>
<evidence type="ECO:0000313" key="10">
    <source>
        <dbReference type="Proteomes" id="UP000013523"/>
    </source>
</evidence>
<dbReference type="GO" id="GO:0016020">
    <property type="term" value="C:membrane"/>
    <property type="evidence" value="ECO:0007669"/>
    <property type="project" value="UniProtKB-SubCell"/>
</dbReference>
<evidence type="ECO:0000256" key="2">
    <source>
        <dbReference type="ARBA" id="ARBA00022729"/>
    </source>
</evidence>
<dbReference type="InterPro" id="IPR004872">
    <property type="entry name" value="Lipoprotein_NlpA"/>
</dbReference>
<keyword evidence="10" id="KW-1185">Reference proteome</keyword>
<evidence type="ECO:0000256" key="7">
    <source>
        <dbReference type="PIRSR" id="PIRSR002854-1"/>
    </source>
</evidence>
<dbReference type="eggNOG" id="COG1464">
    <property type="taxonomic scope" value="Bacteria"/>
</dbReference>
<reference evidence="9 10" key="1">
    <citation type="submission" date="2012-01" db="EMBL/GenBank/DDBJ databases">
        <title>Complete sequence of chromosome of Clostridium pasteurianum BC1.</title>
        <authorList>
            <consortium name="US DOE Joint Genome Institute"/>
            <person name="Lucas S."/>
            <person name="Han J."/>
            <person name="Lapidus A."/>
            <person name="Cheng J.-F."/>
            <person name="Goodwin L."/>
            <person name="Pitluck S."/>
            <person name="Peters L."/>
            <person name="Mikhailova N."/>
            <person name="Teshima H."/>
            <person name="Detter J.C."/>
            <person name="Han C."/>
            <person name="Tapia R."/>
            <person name="Land M."/>
            <person name="Hauser L."/>
            <person name="Kyrpides N."/>
            <person name="Ivanova N."/>
            <person name="Pagani I."/>
            <person name="Dunn J."/>
            <person name="Taghavi S."/>
            <person name="Francis A."/>
            <person name="van der Lelie D."/>
            <person name="Woyke T."/>
        </authorList>
    </citation>
    <scope>NUCLEOTIDE SEQUENCE [LARGE SCALE GENOMIC DNA]</scope>
    <source>
        <strain evidence="9 10">BC1</strain>
    </source>
</reference>
<feature type="lipid moiety-binding region" description="S-diacylglycerol cysteine" evidence="7">
    <location>
        <position position="23"/>
    </location>
</feature>
<evidence type="ECO:0000256" key="1">
    <source>
        <dbReference type="ARBA" id="ARBA00004635"/>
    </source>
</evidence>
<evidence type="ECO:0000256" key="4">
    <source>
        <dbReference type="ARBA" id="ARBA00023139"/>
    </source>
</evidence>
<dbReference type="Pfam" id="PF03180">
    <property type="entry name" value="Lipoprotein_9"/>
    <property type="match status" value="1"/>
</dbReference>
<keyword evidence="3" id="KW-0472">Membrane</keyword>
<dbReference type="STRING" id="86416.Clopa_3667"/>
<keyword evidence="5 6" id="KW-0449">Lipoprotein</keyword>
<feature type="chain" id="PRO_5039175965" description="Lipoprotein" evidence="8">
    <location>
        <begin position="23"/>
        <end position="287"/>
    </location>
</feature>
<proteinExistence type="inferred from homology"/>